<feature type="domain" description="Zn(2)-C6 fungal-type" evidence="3">
    <location>
        <begin position="32"/>
        <end position="62"/>
    </location>
</feature>
<dbReference type="SMART" id="SM00066">
    <property type="entry name" value="GAL4"/>
    <property type="match status" value="1"/>
</dbReference>
<reference evidence="4" key="1">
    <citation type="journal article" date="2023" name="Mol. Phylogenet. Evol.">
        <title>Genome-scale phylogeny and comparative genomics of the fungal order Sordariales.</title>
        <authorList>
            <person name="Hensen N."/>
            <person name="Bonometti L."/>
            <person name="Westerberg I."/>
            <person name="Brannstrom I.O."/>
            <person name="Guillou S."/>
            <person name="Cros-Aarteil S."/>
            <person name="Calhoun S."/>
            <person name="Haridas S."/>
            <person name="Kuo A."/>
            <person name="Mondo S."/>
            <person name="Pangilinan J."/>
            <person name="Riley R."/>
            <person name="LaButti K."/>
            <person name="Andreopoulos B."/>
            <person name="Lipzen A."/>
            <person name="Chen C."/>
            <person name="Yan M."/>
            <person name="Daum C."/>
            <person name="Ng V."/>
            <person name="Clum A."/>
            <person name="Steindorff A."/>
            <person name="Ohm R.A."/>
            <person name="Martin F."/>
            <person name="Silar P."/>
            <person name="Natvig D.O."/>
            <person name="Lalanne C."/>
            <person name="Gautier V."/>
            <person name="Ament-Velasquez S.L."/>
            <person name="Kruys A."/>
            <person name="Hutchinson M.I."/>
            <person name="Powell A.J."/>
            <person name="Barry K."/>
            <person name="Miller A.N."/>
            <person name="Grigoriev I.V."/>
            <person name="Debuchy R."/>
            <person name="Gladieux P."/>
            <person name="Hiltunen Thoren M."/>
            <person name="Johannesson H."/>
        </authorList>
    </citation>
    <scope>NUCLEOTIDE SEQUENCE</scope>
    <source>
        <strain evidence="4">CBS 333.67</strain>
    </source>
</reference>
<feature type="compositionally biased region" description="Low complexity" evidence="2">
    <location>
        <begin position="347"/>
        <end position="356"/>
    </location>
</feature>
<dbReference type="InterPro" id="IPR036864">
    <property type="entry name" value="Zn2-C6_fun-type_DNA-bd_sf"/>
</dbReference>
<dbReference type="CDD" id="cd00067">
    <property type="entry name" value="GAL4"/>
    <property type="match status" value="1"/>
</dbReference>
<accession>A0AAJ0GX21</accession>
<dbReference type="PANTHER" id="PTHR47657:SF14">
    <property type="entry name" value="ZN(2)-C6 FUNGAL-TYPE DOMAIN-CONTAINING PROTEIN"/>
    <property type="match status" value="1"/>
</dbReference>
<feature type="region of interest" description="Disordered" evidence="2">
    <location>
        <begin position="1"/>
        <end position="27"/>
    </location>
</feature>
<dbReference type="EMBL" id="JAUDZG010000003">
    <property type="protein sequence ID" value="KAK3307662.1"/>
    <property type="molecule type" value="Genomic_DNA"/>
</dbReference>
<dbReference type="InterPro" id="IPR001138">
    <property type="entry name" value="Zn2Cys6_DnaBD"/>
</dbReference>
<keyword evidence="5" id="KW-1185">Reference proteome</keyword>
<dbReference type="Gene3D" id="4.10.240.10">
    <property type="entry name" value="Zn(2)-C6 fungal-type DNA-binding domain"/>
    <property type="match status" value="1"/>
</dbReference>
<evidence type="ECO:0000313" key="4">
    <source>
        <dbReference type="EMBL" id="KAK3307662.1"/>
    </source>
</evidence>
<sequence length="522" mass="57377">MDETDETAGSGRSGSEVVPHKTRRPHRKSRYGCTKCKVRRIKCDERAPRCSRCEKLNLVCVYRKKKDADGGTDPSGLSWSELEQTLPPTELDLFKHYLEHTSRDRTVGDQDRYALQVGIPNLAFQCKPLMRSVLALAAVCKCCDIINQHPPASCTESSRGEVIALLSRAHGYHLESMREIQATLHEPKNYNHILANAAMMGMYGSASHGARIWLAKTAPSGDDRQLFGLMMPGNPQWLGLFRAVRLAYAGLLKNSPQSSPGSSSVDFGMQYGYKTGPLVPVEEVRSFIVTSHPLGSILAATVGSALARVNEKASKVQATHGASAELQACSTALAIFNDIVAKSLLAPSPPASDASPRTPGHDHNPPLPVADIGEEENDPVGRLAEISPWLRRYAASISSMVPSKLPRRVIMSFVHKVPSAYLNLIEDMTSLIDTGPPPAGGTVPVPVPSIAHQLAVEIFANWLVLAILLDNVWWIGGIGAWELGRFVSVRRFPGWEACLWNRDRDWWPESMLEVSRQFDKHR</sequence>
<evidence type="ECO:0000313" key="5">
    <source>
        <dbReference type="Proteomes" id="UP001273166"/>
    </source>
</evidence>
<dbReference type="PROSITE" id="PS50048">
    <property type="entry name" value="ZN2_CY6_FUNGAL_2"/>
    <property type="match status" value="1"/>
</dbReference>
<dbReference type="PANTHER" id="PTHR47657">
    <property type="entry name" value="STEROL REGULATORY ELEMENT-BINDING PROTEIN ECM22"/>
    <property type="match status" value="1"/>
</dbReference>
<evidence type="ECO:0000256" key="2">
    <source>
        <dbReference type="SAM" id="MobiDB-lite"/>
    </source>
</evidence>
<dbReference type="GO" id="GO:0008270">
    <property type="term" value="F:zinc ion binding"/>
    <property type="evidence" value="ECO:0007669"/>
    <property type="project" value="InterPro"/>
</dbReference>
<dbReference type="AlphaFoldDB" id="A0AAJ0GX21"/>
<dbReference type="Pfam" id="PF00172">
    <property type="entry name" value="Zn_clus"/>
    <property type="match status" value="1"/>
</dbReference>
<dbReference type="PROSITE" id="PS00463">
    <property type="entry name" value="ZN2_CY6_FUNGAL_1"/>
    <property type="match status" value="1"/>
</dbReference>
<protein>
    <submittedName>
        <fullName evidence="4">C6 transcription factor</fullName>
    </submittedName>
</protein>
<dbReference type="GeneID" id="87881194"/>
<evidence type="ECO:0000256" key="1">
    <source>
        <dbReference type="ARBA" id="ARBA00023242"/>
    </source>
</evidence>
<feature type="region of interest" description="Disordered" evidence="2">
    <location>
        <begin position="347"/>
        <end position="374"/>
    </location>
</feature>
<proteinExistence type="predicted"/>
<dbReference type="GO" id="GO:0000981">
    <property type="term" value="F:DNA-binding transcription factor activity, RNA polymerase II-specific"/>
    <property type="evidence" value="ECO:0007669"/>
    <property type="project" value="InterPro"/>
</dbReference>
<dbReference type="InterPro" id="IPR052400">
    <property type="entry name" value="Zn2-C6_fungal_TF"/>
</dbReference>
<name>A0AAJ0GX21_9PEZI</name>
<dbReference type="Proteomes" id="UP001273166">
    <property type="component" value="Unassembled WGS sequence"/>
</dbReference>
<dbReference type="RefSeq" id="XP_062723442.1">
    <property type="nucleotide sequence ID" value="XM_062862365.1"/>
</dbReference>
<evidence type="ECO:0000259" key="3">
    <source>
        <dbReference type="PROSITE" id="PS50048"/>
    </source>
</evidence>
<keyword evidence="1" id="KW-0539">Nucleus</keyword>
<dbReference type="SUPFAM" id="SSF57701">
    <property type="entry name" value="Zn2/Cys6 DNA-binding domain"/>
    <property type="match status" value="1"/>
</dbReference>
<gene>
    <name evidence="4" type="ORF">B0T15DRAFT_185263</name>
</gene>
<reference evidence="4" key="2">
    <citation type="submission" date="2023-06" db="EMBL/GenBank/DDBJ databases">
        <authorList>
            <consortium name="Lawrence Berkeley National Laboratory"/>
            <person name="Mondo S.J."/>
            <person name="Hensen N."/>
            <person name="Bonometti L."/>
            <person name="Westerberg I."/>
            <person name="Brannstrom I.O."/>
            <person name="Guillou S."/>
            <person name="Cros-Aarteil S."/>
            <person name="Calhoun S."/>
            <person name="Haridas S."/>
            <person name="Kuo A."/>
            <person name="Pangilinan J."/>
            <person name="Riley R."/>
            <person name="Labutti K."/>
            <person name="Andreopoulos B."/>
            <person name="Lipzen A."/>
            <person name="Chen C."/>
            <person name="Yanf M."/>
            <person name="Daum C."/>
            <person name="Ng V."/>
            <person name="Clum A."/>
            <person name="Steindorff A."/>
            <person name="Ohm R."/>
            <person name="Martin F."/>
            <person name="Silar P."/>
            <person name="Natvig D."/>
            <person name="Lalanne C."/>
            <person name="Gautier V."/>
            <person name="Ament-Velasquez S.L."/>
            <person name="Kruys A."/>
            <person name="Hutchinson M.I."/>
            <person name="Powell A.J."/>
            <person name="Barry K."/>
            <person name="Miller A.N."/>
            <person name="Grigoriev I.V."/>
            <person name="Debuchy R."/>
            <person name="Gladieux P."/>
            <person name="Thoren M.H."/>
            <person name="Johannesson H."/>
        </authorList>
    </citation>
    <scope>NUCLEOTIDE SEQUENCE</scope>
    <source>
        <strain evidence="4">CBS 333.67</strain>
    </source>
</reference>
<comment type="caution">
    <text evidence="4">The sequence shown here is derived from an EMBL/GenBank/DDBJ whole genome shotgun (WGS) entry which is preliminary data.</text>
</comment>
<organism evidence="4 5">
    <name type="scientific">Chaetomium strumarium</name>
    <dbReference type="NCBI Taxonomy" id="1170767"/>
    <lineage>
        <taxon>Eukaryota</taxon>
        <taxon>Fungi</taxon>
        <taxon>Dikarya</taxon>
        <taxon>Ascomycota</taxon>
        <taxon>Pezizomycotina</taxon>
        <taxon>Sordariomycetes</taxon>
        <taxon>Sordariomycetidae</taxon>
        <taxon>Sordariales</taxon>
        <taxon>Chaetomiaceae</taxon>
        <taxon>Chaetomium</taxon>
    </lineage>
</organism>